<dbReference type="EMBL" id="SRLO01000234">
    <property type="protein sequence ID" value="TNN65445.1"/>
    <property type="molecule type" value="Genomic_DNA"/>
</dbReference>
<proteinExistence type="predicted"/>
<dbReference type="Proteomes" id="UP000314294">
    <property type="component" value="Unassembled WGS sequence"/>
</dbReference>
<reference evidence="2 3" key="1">
    <citation type="submission" date="2019-03" db="EMBL/GenBank/DDBJ databases">
        <title>First draft genome of Liparis tanakae, snailfish: a comprehensive survey of snailfish specific genes.</title>
        <authorList>
            <person name="Kim W."/>
            <person name="Song I."/>
            <person name="Jeong J.-H."/>
            <person name="Kim D."/>
            <person name="Kim S."/>
            <person name="Ryu S."/>
            <person name="Song J.Y."/>
            <person name="Lee S.K."/>
        </authorList>
    </citation>
    <scope>NUCLEOTIDE SEQUENCE [LARGE SCALE GENOMIC DNA]</scope>
    <source>
        <tissue evidence="2">Muscle</tissue>
    </source>
</reference>
<evidence type="ECO:0000313" key="3">
    <source>
        <dbReference type="Proteomes" id="UP000314294"/>
    </source>
</evidence>
<keyword evidence="3" id="KW-1185">Reference proteome</keyword>
<gene>
    <name evidence="2" type="ORF">EYF80_024264</name>
</gene>
<feature type="compositionally biased region" description="Polar residues" evidence="1">
    <location>
        <begin position="41"/>
        <end position="61"/>
    </location>
</feature>
<organism evidence="2 3">
    <name type="scientific">Liparis tanakae</name>
    <name type="common">Tanaka's snailfish</name>
    <dbReference type="NCBI Taxonomy" id="230148"/>
    <lineage>
        <taxon>Eukaryota</taxon>
        <taxon>Metazoa</taxon>
        <taxon>Chordata</taxon>
        <taxon>Craniata</taxon>
        <taxon>Vertebrata</taxon>
        <taxon>Euteleostomi</taxon>
        <taxon>Actinopterygii</taxon>
        <taxon>Neopterygii</taxon>
        <taxon>Teleostei</taxon>
        <taxon>Neoteleostei</taxon>
        <taxon>Acanthomorphata</taxon>
        <taxon>Eupercaria</taxon>
        <taxon>Perciformes</taxon>
        <taxon>Cottioidei</taxon>
        <taxon>Cottales</taxon>
        <taxon>Liparidae</taxon>
        <taxon>Liparis</taxon>
    </lineage>
</organism>
<evidence type="ECO:0000313" key="2">
    <source>
        <dbReference type="EMBL" id="TNN65445.1"/>
    </source>
</evidence>
<comment type="caution">
    <text evidence="2">The sequence shown here is derived from an EMBL/GenBank/DDBJ whole genome shotgun (WGS) entry which is preliminary data.</text>
</comment>
<dbReference type="AlphaFoldDB" id="A0A4Z2HJL0"/>
<name>A0A4Z2HJL0_9TELE</name>
<accession>A0A4Z2HJL0</accession>
<evidence type="ECO:0000256" key="1">
    <source>
        <dbReference type="SAM" id="MobiDB-lite"/>
    </source>
</evidence>
<sequence length="90" mass="9804">MSSVWAQTRGAFTPTASPVVGASRSHEERTDRGVVTDMSPGGSSDTNRTMQRSATRANQLSSRPACHRCAEFFMLEEGGDNCFHGDKPQR</sequence>
<feature type="compositionally biased region" description="Basic and acidic residues" evidence="1">
    <location>
        <begin position="24"/>
        <end position="34"/>
    </location>
</feature>
<protein>
    <submittedName>
        <fullName evidence="2">Uncharacterized protein</fullName>
    </submittedName>
</protein>
<feature type="region of interest" description="Disordered" evidence="1">
    <location>
        <begin position="1"/>
        <end position="61"/>
    </location>
</feature>